<evidence type="ECO:0000313" key="7">
    <source>
        <dbReference type="Proteomes" id="UP000001568"/>
    </source>
</evidence>
<evidence type="ECO:0000256" key="4">
    <source>
        <dbReference type="ARBA" id="ARBA00023242"/>
    </source>
</evidence>
<proteinExistence type="inferred from homology"/>
<dbReference type="OrthoDB" id="6275927at2759"/>
<dbReference type="STRING" id="436017.A4RSS9"/>
<dbReference type="Gramene" id="ABO94489">
    <property type="protein sequence ID" value="ABO94489"/>
    <property type="gene ID" value="OSTLU_119594"/>
</dbReference>
<dbReference type="Pfam" id="PF03153">
    <property type="entry name" value="TFIIA"/>
    <property type="match status" value="2"/>
</dbReference>
<dbReference type="Gene3D" id="1.10.287.100">
    <property type="match status" value="1"/>
</dbReference>
<feature type="compositionally biased region" description="Basic and acidic residues" evidence="5">
    <location>
        <begin position="96"/>
        <end position="112"/>
    </location>
</feature>
<dbReference type="InterPro" id="IPR004855">
    <property type="entry name" value="TFIIA_asu/bsu"/>
</dbReference>
<dbReference type="EMBL" id="CP000582">
    <property type="protein sequence ID" value="ABO94489.1"/>
    <property type="molecule type" value="Genomic_DNA"/>
</dbReference>
<dbReference type="HOGENOM" id="CLU_030027_2_1_1"/>
<feature type="region of interest" description="Disordered" evidence="5">
    <location>
        <begin position="62"/>
        <end position="134"/>
    </location>
</feature>
<sequence>MEIASKYQEIIREVIKNVSAEFTAEHVNGEVLKQLEKSWEHKLLQSGALSVNSGLKTAPIIPHRGDACSKSIDEDDNKLTTGTSELQEVGHAAPNPKDETGTKRKRETDKPAVPDLGQDEVISTDSEDDNLETEPVTSNLVLSQFEKVGRTKNKWKCAFRDGVMLLNGTEYVFGKATAEFLW</sequence>
<dbReference type="InterPro" id="IPR009088">
    <property type="entry name" value="TFIIA_b-brl"/>
</dbReference>
<dbReference type="PANTHER" id="PTHR12694">
    <property type="entry name" value="TRANSCRIPTION INITIATION FACTOR IIA SUBUNIT 1"/>
    <property type="match status" value="1"/>
</dbReference>
<evidence type="ECO:0000256" key="1">
    <source>
        <dbReference type="ARBA" id="ARBA00004123"/>
    </source>
</evidence>
<protein>
    <submittedName>
        <fullName evidence="6">Transcription factor IIa large subunit 3, TFIIA3, putative</fullName>
    </submittedName>
</protein>
<dbReference type="OMA" id="NNVRQDF"/>
<dbReference type="GO" id="GO:0006367">
    <property type="term" value="P:transcription initiation at RNA polymerase II promoter"/>
    <property type="evidence" value="ECO:0007669"/>
    <property type="project" value="InterPro"/>
</dbReference>
<dbReference type="Gene3D" id="2.30.18.10">
    <property type="entry name" value="Transcription factor IIA (TFIIA), beta-barrel domain"/>
    <property type="match status" value="1"/>
</dbReference>
<dbReference type="SMART" id="SM01371">
    <property type="entry name" value="TFIIA"/>
    <property type="match status" value="1"/>
</dbReference>
<dbReference type="SUPFAM" id="SSF47396">
    <property type="entry name" value="Transcription factor IIA (TFIIA), alpha-helical domain"/>
    <property type="match status" value="1"/>
</dbReference>
<dbReference type="RefSeq" id="XP_001416196.1">
    <property type="nucleotide sequence ID" value="XM_001416159.1"/>
</dbReference>
<evidence type="ECO:0000313" key="6">
    <source>
        <dbReference type="EMBL" id="ABO94489.1"/>
    </source>
</evidence>
<evidence type="ECO:0000256" key="5">
    <source>
        <dbReference type="SAM" id="MobiDB-lite"/>
    </source>
</evidence>
<dbReference type="AlphaFoldDB" id="A4RSS9"/>
<comment type="subcellular location">
    <subcellularLocation>
        <location evidence="1">Nucleus</location>
    </subcellularLocation>
</comment>
<name>A4RSS9_OSTLU</name>
<dbReference type="PANTHER" id="PTHR12694:SF8">
    <property type="entry name" value="TRANSCRIPTION INITIATION FACTOR IIA SUBUNIT 1"/>
    <property type="match status" value="1"/>
</dbReference>
<reference evidence="6 7" key="1">
    <citation type="journal article" date="2007" name="Proc. Natl. Acad. Sci. U.S.A.">
        <title>The tiny eukaryote Ostreococcus provides genomic insights into the paradox of plankton speciation.</title>
        <authorList>
            <person name="Palenik B."/>
            <person name="Grimwood J."/>
            <person name="Aerts A."/>
            <person name="Rouze P."/>
            <person name="Salamov A."/>
            <person name="Putnam N."/>
            <person name="Dupont C."/>
            <person name="Jorgensen R."/>
            <person name="Derelle E."/>
            <person name="Rombauts S."/>
            <person name="Zhou K."/>
            <person name="Otillar R."/>
            <person name="Merchant S.S."/>
            <person name="Podell S."/>
            <person name="Gaasterland T."/>
            <person name="Napoli C."/>
            <person name="Gendler K."/>
            <person name="Manuell A."/>
            <person name="Tai V."/>
            <person name="Vallon O."/>
            <person name="Piganeau G."/>
            <person name="Jancek S."/>
            <person name="Heijde M."/>
            <person name="Jabbari K."/>
            <person name="Bowler C."/>
            <person name="Lohr M."/>
            <person name="Robbens S."/>
            <person name="Werner G."/>
            <person name="Dubchak I."/>
            <person name="Pazour G.J."/>
            <person name="Ren Q."/>
            <person name="Paulsen I."/>
            <person name="Delwiche C."/>
            <person name="Schmutz J."/>
            <person name="Rokhsar D."/>
            <person name="Van de Peer Y."/>
            <person name="Moreau H."/>
            <person name="Grigoriev I.V."/>
        </authorList>
    </citation>
    <scope>NUCLEOTIDE SEQUENCE [LARGE SCALE GENOMIC DNA]</scope>
    <source>
        <strain evidence="6 7">CCE9901</strain>
    </source>
</reference>
<gene>
    <name evidence="6" type="primary">Tf2al</name>
    <name evidence="6" type="ORF">OSTLU_119594</name>
</gene>
<dbReference type="eggNOG" id="KOG2652">
    <property type="taxonomic scope" value="Eukaryota"/>
</dbReference>
<keyword evidence="4" id="KW-0539">Nucleus</keyword>
<comment type="similarity">
    <text evidence="2">Belongs to the TFIIA subunit 1 family.</text>
</comment>
<dbReference type="GO" id="GO:0005672">
    <property type="term" value="C:transcription factor TFIIA complex"/>
    <property type="evidence" value="ECO:0007669"/>
    <property type="project" value="InterPro"/>
</dbReference>
<accession>A4RSS9</accession>
<evidence type="ECO:0000256" key="3">
    <source>
        <dbReference type="ARBA" id="ARBA00023163"/>
    </source>
</evidence>
<dbReference type="KEGG" id="olu:OSTLU_119594"/>
<dbReference type="Proteomes" id="UP000001568">
    <property type="component" value="Chromosome 2"/>
</dbReference>
<organism evidence="6 7">
    <name type="scientific">Ostreococcus lucimarinus (strain CCE9901)</name>
    <dbReference type="NCBI Taxonomy" id="436017"/>
    <lineage>
        <taxon>Eukaryota</taxon>
        <taxon>Viridiplantae</taxon>
        <taxon>Chlorophyta</taxon>
        <taxon>Mamiellophyceae</taxon>
        <taxon>Mamiellales</taxon>
        <taxon>Bathycoccaceae</taxon>
        <taxon>Ostreococcus</taxon>
    </lineage>
</organism>
<keyword evidence="7" id="KW-1185">Reference proteome</keyword>
<keyword evidence="3" id="KW-0804">Transcription</keyword>
<dbReference type="GeneID" id="5000119"/>
<dbReference type="SUPFAM" id="SSF50784">
    <property type="entry name" value="Transcription factor IIA (TFIIA), beta-barrel domain"/>
    <property type="match status" value="1"/>
</dbReference>
<dbReference type="CDD" id="cd07976">
    <property type="entry name" value="TFIIA_alpha_beta_like"/>
    <property type="match status" value="1"/>
</dbReference>
<evidence type="ECO:0000256" key="2">
    <source>
        <dbReference type="ARBA" id="ARBA00010059"/>
    </source>
</evidence>